<sequence length="301" mass="34896">MYFPIFRSKQNELLALRELSDNGLLSNNIVPIIEPITPSPTLKKLLIQFDENNKKIAVIQNPSIVQYDEFDDNEIKNLKKKSNFIPALIVDRNNDFDFSRYNNSNKMVILGEKSEFDESNLVDSETYAVVEVSNRSVIRSLDGCTKMIELHDQFVKQDRNVDYLNKIDELFSTEQRYFKKEGFYGFSDYSVVGGNYQSSGFAAKAVAIHLVYFDVKNDLRIHHFVSDSNDDIKNPALKAHEALKKLVDFVYSETFDIEKNHSKALDEFRRLYSLDKYSGLGYIKKLSIEHHLEIMGRFLDK</sequence>
<dbReference type="EMBL" id="JBHSSF010000031">
    <property type="protein sequence ID" value="MFC6177384.1"/>
    <property type="molecule type" value="Genomic_DNA"/>
</dbReference>
<dbReference type="Proteomes" id="UP001596288">
    <property type="component" value="Unassembled WGS sequence"/>
</dbReference>
<proteinExistence type="predicted"/>
<dbReference type="NCBIfam" id="NF033831">
    <property type="entry name" value="sce7725_fam"/>
    <property type="match status" value="1"/>
</dbReference>
<comment type="caution">
    <text evidence="1">The sequence shown here is derived from an EMBL/GenBank/DDBJ whole genome shotgun (WGS) entry which is preliminary data.</text>
</comment>
<protein>
    <submittedName>
        <fullName evidence="1">Sce7725 family protein</fullName>
    </submittedName>
</protein>
<evidence type="ECO:0000313" key="2">
    <source>
        <dbReference type="Proteomes" id="UP001596288"/>
    </source>
</evidence>
<evidence type="ECO:0000313" key="1">
    <source>
        <dbReference type="EMBL" id="MFC6177384.1"/>
    </source>
</evidence>
<accession>A0ABW1RMN8</accession>
<dbReference type="InterPro" id="IPR047727">
    <property type="entry name" value="Sce7725-like"/>
</dbReference>
<name>A0ABW1RMN8_9LACO</name>
<dbReference type="RefSeq" id="WP_137611740.1">
    <property type="nucleotide sequence ID" value="NZ_BJDF01000013.1"/>
</dbReference>
<reference evidence="2" key="1">
    <citation type="journal article" date="2019" name="Int. J. Syst. Evol. Microbiol.">
        <title>The Global Catalogue of Microorganisms (GCM) 10K type strain sequencing project: providing services to taxonomists for standard genome sequencing and annotation.</title>
        <authorList>
            <consortium name="The Broad Institute Genomics Platform"/>
            <consortium name="The Broad Institute Genome Sequencing Center for Infectious Disease"/>
            <person name="Wu L."/>
            <person name="Ma J."/>
        </authorList>
    </citation>
    <scope>NUCLEOTIDE SEQUENCE [LARGE SCALE GENOMIC DNA]</scope>
    <source>
        <strain evidence="2">CCM 8927</strain>
    </source>
</reference>
<keyword evidence="2" id="KW-1185">Reference proteome</keyword>
<gene>
    <name evidence="1" type="ORF">ACFQAV_11065</name>
</gene>
<organism evidence="1 2">
    <name type="scientific">Companilactobacillus huachuanensis</name>
    <dbReference type="NCBI Taxonomy" id="2559914"/>
    <lineage>
        <taxon>Bacteria</taxon>
        <taxon>Bacillati</taxon>
        <taxon>Bacillota</taxon>
        <taxon>Bacilli</taxon>
        <taxon>Lactobacillales</taxon>
        <taxon>Lactobacillaceae</taxon>
        <taxon>Companilactobacillus</taxon>
    </lineage>
</organism>